<dbReference type="SUPFAM" id="SSF46946">
    <property type="entry name" value="S13-like H2TH domain"/>
    <property type="match status" value="1"/>
</dbReference>
<dbReference type="InterPro" id="IPR020629">
    <property type="entry name" value="FPG_Glyclase"/>
</dbReference>
<evidence type="ECO:0000256" key="3">
    <source>
        <dbReference type="ARBA" id="ARBA00011245"/>
    </source>
</evidence>
<comment type="catalytic activity">
    <reaction evidence="14 15">
        <text>2'-deoxyribonucleotide-(2'-deoxyribose 5'-phosphate)-2'-deoxyribonucleotide-DNA = a 3'-end 2'-deoxyribonucleotide-(2,3-dehydro-2,3-deoxyribose 5'-phosphate)-DNA + a 5'-end 5'-phospho-2'-deoxyribonucleoside-DNA + H(+)</text>
        <dbReference type="Rhea" id="RHEA:66592"/>
        <dbReference type="Rhea" id="RHEA-COMP:13180"/>
        <dbReference type="Rhea" id="RHEA-COMP:16897"/>
        <dbReference type="Rhea" id="RHEA-COMP:17067"/>
        <dbReference type="ChEBI" id="CHEBI:15378"/>
        <dbReference type="ChEBI" id="CHEBI:136412"/>
        <dbReference type="ChEBI" id="CHEBI:157695"/>
        <dbReference type="ChEBI" id="CHEBI:167181"/>
        <dbReference type="EC" id="4.2.99.18"/>
    </reaction>
</comment>
<dbReference type="PROSITE" id="PS51068">
    <property type="entry name" value="FPG_CAT"/>
    <property type="match status" value="1"/>
</dbReference>
<evidence type="ECO:0000256" key="13">
    <source>
        <dbReference type="ARBA" id="ARBA00023295"/>
    </source>
</evidence>
<evidence type="ECO:0000256" key="12">
    <source>
        <dbReference type="ARBA" id="ARBA00023268"/>
    </source>
</evidence>
<dbReference type="Pfam" id="PF01149">
    <property type="entry name" value="Fapy_DNA_glyco"/>
    <property type="match status" value="1"/>
</dbReference>
<evidence type="ECO:0000256" key="15">
    <source>
        <dbReference type="HAMAP-Rule" id="MF_00103"/>
    </source>
</evidence>
<sequence>MPELPEVETIRRGLEQKVRGEKIKRVIIRNERSVKTPPSSEFVQKIQGKVLCQIHRRGKYLILGLDSGESLVLHLGMTGRLIYSKTREEIGYSRVVFLLENNAQLSFADVRGFGGLWFVPDEKFEEAVPALANMGPEPLGRSFTLEKFKQLLKGKKGKIKSLLMDQTFIAGIGNIYAQEALFLSGIHPTRSPSLLLDQEIERLYHNLLNVLKEAVSYRGSSVNTYVDLDGIEGNYEPRLRVYRRAGSNCLRCRQVIERMEVGGRGTYFCPRCQK</sequence>
<dbReference type="HAMAP" id="MF_00103">
    <property type="entry name" value="Fapy_DNA_glycosyl"/>
    <property type="match status" value="1"/>
</dbReference>
<feature type="active site" description="Proton donor; for delta-elimination activity" evidence="15">
    <location>
        <position position="264"/>
    </location>
</feature>
<dbReference type="SMART" id="SM00898">
    <property type="entry name" value="Fapy_DNA_glyco"/>
    <property type="match status" value="1"/>
</dbReference>
<dbReference type="GO" id="GO:0003684">
    <property type="term" value="F:damaged DNA binding"/>
    <property type="evidence" value="ECO:0007669"/>
    <property type="project" value="InterPro"/>
</dbReference>
<dbReference type="InterPro" id="IPR035937">
    <property type="entry name" value="FPG_N"/>
</dbReference>
<evidence type="ECO:0000256" key="1">
    <source>
        <dbReference type="ARBA" id="ARBA00001668"/>
    </source>
</evidence>
<dbReference type="GO" id="GO:0140078">
    <property type="term" value="F:class I DNA-(apurinic or apyrimidinic site) endonuclease activity"/>
    <property type="evidence" value="ECO:0007669"/>
    <property type="project" value="UniProtKB-EC"/>
</dbReference>
<feature type="active site" description="Proton donor" evidence="15">
    <location>
        <position position="3"/>
    </location>
</feature>
<evidence type="ECO:0000256" key="9">
    <source>
        <dbReference type="ARBA" id="ARBA00023125"/>
    </source>
</evidence>
<evidence type="ECO:0000313" key="19">
    <source>
        <dbReference type="Proteomes" id="UP000316517"/>
    </source>
</evidence>
<organism evidence="18 19">
    <name type="scientific">Aerophobetes bacterium</name>
    <dbReference type="NCBI Taxonomy" id="2030807"/>
    <lineage>
        <taxon>Bacteria</taxon>
        <taxon>Candidatus Aerophobota</taxon>
    </lineage>
</organism>
<feature type="binding site" evidence="15">
    <location>
        <position position="111"/>
    </location>
    <ligand>
        <name>DNA</name>
        <dbReference type="ChEBI" id="CHEBI:16991"/>
    </ligand>
</feature>
<dbReference type="InterPro" id="IPR010979">
    <property type="entry name" value="Ribosomal_uS13-like_H2TH"/>
</dbReference>
<dbReference type="PANTHER" id="PTHR22993:SF9">
    <property type="entry name" value="FORMAMIDOPYRIMIDINE-DNA GLYCOSYLASE"/>
    <property type="match status" value="1"/>
</dbReference>
<feature type="domain" description="Formamidopyrimidine-DNA glycosylase catalytic" evidence="17">
    <location>
        <begin position="2"/>
        <end position="114"/>
    </location>
</feature>
<evidence type="ECO:0000313" key="18">
    <source>
        <dbReference type="EMBL" id="TET28222.1"/>
    </source>
</evidence>
<evidence type="ECO:0000259" key="16">
    <source>
        <dbReference type="PROSITE" id="PS51066"/>
    </source>
</evidence>
<comment type="similarity">
    <text evidence="2 15">Belongs to the FPG family.</text>
</comment>
<evidence type="ECO:0000256" key="14">
    <source>
        <dbReference type="ARBA" id="ARBA00044632"/>
    </source>
</evidence>
<comment type="function">
    <text evidence="15">Involved in base excision repair of DNA damaged by oxidation or by mutagenic agents. Acts as DNA glycosylase that recognizes and removes damaged bases. Has a preference for oxidized purines, such as 7,8-dihydro-8-oxoguanine (8-oxoG). Has AP (apurinic/apyrimidinic) lyase activity and introduces nicks in the DNA strand. Cleaves the DNA backbone by beta-delta elimination to generate a single-strand break at the site of the removed base with both 3'- and 5'-phosphates.</text>
</comment>
<comment type="cofactor">
    <cofactor evidence="15">
        <name>Zn(2+)</name>
        <dbReference type="ChEBI" id="CHEBI:29105"/>
    </cofactor>
    <text evidence="15">Binds 1 zinc ion per subunit.</text>
</comment>
<evidence type="ECO:0000256" key="8">
    <source>
        <dbReference type="ARBA" id="ARBA00022833"/>
    </source>
</evidence>
<dbReference type="GO" id="GO:0034039">
    <property type="term" value="F:8-oxo-7,8-dihydroguanine DNA N-glycosylase activity"/>
    <property type="evidence" value="ECO:0007669"/>
    <property type="project" value="TreeGrafter"/>
</dbReference>
<dbReference type="EC" id="4.2.99.18" evidence="15"/>
<dbReference type="FunFam" id="1.10.8.50:FF:000003">
    <property type="entry name" value="Formamidopyrimidine-DNA glycosylase"/>
    <property type="match status" value="1"/>
</dbReference>
<keyword evidence="4 15" id="KW-0479">Metal-binding</keyword>
<feature type="active site" description="Schiff-base intermediate with DNA" evidence="15">
    <location>
        <position position="2"/>
    </location>
</feature>
<reference evidence="18 19" key="1">
    <citation type="submission" date="2019-03" db="EMBL/GenBank/DDBJ databases">
        <title>Metabolic potential of uncultured bacteria and archaea associated with petroleum seepage in deep-sea sediments.</title>
        <authorList>
            <person name="Dong X."/>
            <person name="Hubert C."/>
        </authorList>
    </citation>
    <scope>NUCLEOTIDE SEQUENCE [LARGE SCALE GENOMIC DNA]</scope>
    <source>
        <strain evidence="18">E44_bin3</strain>
    </source>
</reference>
<keyword evidence="8 15" id="KW-0862">Zinc</keyword>
<dbReference type="Gene3D" id="3.20.190.10">
    <property type="entry name" value="MutM-like, N-terminal"/>
    <property type="match status" value="1"/>
</dbReference>
<feature type="binding site" evidence="15">
    <location>
        <position position="155"/>
    </location>
    <ligand>
        <name>DNA</name>
        <dbReference type="ChEBI" id="CHEBI:16991"/>
    </ligand>
</feature>
<dbReference type="EMBL" id="SOJT01000145">
    <property type="protein sequence ID" value="TET28222.1"/>
    <property type="molecule type" value="Genomic_DNA"/>
</dbReference>
<dbReference type="AlphaFoldDB" id="A0A523TD14"/>
<proteinExistence type="inferred from homology"/>
<dbReference type="NCBIfam" id="NF002211">
    <property type="entry name" value="PRK01103.1"/>
    <property type="match status" value="1"/>
</dbReference>
<evidence type="ECO:0000256" key="11">
    <source>
        <dbReference type="ARBA" id="ARBA00023239"/>
    </source>
</evidence>
<comment type="subunit">
    <text evidence="3 15">Monomer.</text>
</comment>
<keyword evidence="6 15" id="KW-0863">Zinc-finger</keyword>
<dbReference type="Proteomes" id="UP000316517">
    <property type="component" value="Unassembled WGS sequence"/>
</dbReference>
<dbReference type="PANTHER" id="PTHR22993">
    <property type="entry name" value="FORMAMIDOPYRIMIDINE-DNA GLYCOSYLASE"/>
    <property type="match status" value="1"/>
</dbReference>
<gene>
    <name evidence="15 18" type="primary">mutM</name>
    <name evidence="15" type="synonym">fpg</name>
    <name evidence="18" type="ORF">E3J68_03320</name>
</gene>
<keyword evidence="11 15" id="KW-0456">Lyase</keyword>
<protein>
    <recommendedName>
        <fullName evidence="15">Formamidopyrimidine-DNA glycosylase</fullName>
        <shortName evidence="15">Fapy-DNA glycosylase</shortName>
        <ecNumber evidence="15">3.2.2.23</ecNumber>
    </recommendedName>
    <alternativeName>
        <fullName evidence="15">DNA-(apurinic or apyrimidinic site) lyase MutM</fullName>
        <shortName evidence="15">AP lyase MutM</shortName>
        <ecNumber evidence="15">4.2.99.18</ecNumber>
    </alternativeName>
</protein>
<dbReference type="GO" id="GO:0008270">
    <property type="term" value="F:zinc ion binding"/>
    <property type="evidence" value="ECO:0007669"/>
    <property type="project" value="UniProtKB-UniRule"/>
</dbReference>
<dbReference type="Pfam" id="PF06827">
    <property type="entry name" value="zf-FPG_IleRS"/>
    <property type="match status" value="1"/>
</dbReference>
<dbReference type="NCBIfam" id="TIGR00577">
    <property type="entry name" value="fpg"/>
    <property type="match status" value="1"/>
</dbReference>
<dbReference type="Pfam" id="PF06831">
    <property type="entry name" value="H2TH"/>
    <property type="match status" value="1"/>
</dbReference>
<dbReference type="SMART" id="SM01232">
    <property type="entry name" value="H2TH"/>
    <property type="match status" value="1"/>
</dbReference>
<keyword evidence="7 15" id="KW-0378">Hydrolase</keyword>
<dbReference type="PROSITE" id="PS51066">
    <property type="entry name" value="ZF_FPG_2"/>
    <property type="match status" value="1"/>
</dbReference>
<feature type="domain" description="FPG-type" evidence="16">
    <location>
        <begin position="240"/>
        <end position="274"/>
    </location>
</feature>
<evidence type="ECO:0000256" key="7">
    <source>
        <dbReference type="ARBA" id="ARBA00022801"/>
    </source>
</evidence>
<evidence type="ECO:0000256" key="2">
    <source>
        <dbReference type="ARBA" id="ARBA00009409"/>
    </source>
</evidence>
<dbReference type="InterPro" id="IPR000214">
    <property type="entry name" value="Znf_DNA_glyclase/AP_lyase"/>
</dbReference>
<dbReference type="SUPFAM" id="SSF57716">
    <property type="entry name" value="Glucocorticoid receptor-like (DNA-binding domain)"/>
    <property type="match status" value="1"/>
</dbReference>
<keyword evidence="13 15" id="KW-0326">Glycosidase</keyword>
<keyword evidence="9 15" id="KW-0238">DNA-binding</keyword>
<dbReference type="InterPro" id="IPR010663">
    <property type="entry name" value="Znf_FPG/IleRS"/>
</dbReference>
<dbReference type="InterPro" id="IPR012319">
    <property type="entry name" value="FPG_cat"/>
</dbReference>
<evidence type="ECO:0000256" key="5">
    <source>
        <dbReference type="ARBA" id="ARBA00022763"/>
    </source>
</evidence>
<evidence type="ECO:0000256" key="6">
    <source>
        <dbReference type="ARBA" id="ARBA00022771"/>
    </source>
</evidence>
<comment type="catalytic activity">
    <reaction evidence="1 15">
        <text>Hydrolysis of DNA containing ring-opened 7-methylguanine residues, releasing 2,6-diamino-4-hydroxy-5-(N-methyl)formamidopyrimidine.</text>
        <dbReference type="EC" id="3.2.2.23"/>
    </reaction>
</comment>
<dbReference type="InterPro" id="IPR015886">
    <property type="entry name" value="H2TH_FPG"/>
</dbReference>
<keyword evidence="5 15" id="KW-0227">DNA damage</keyword>
<comment type="caution">
    <text evidence="18">The sequence shown here is derived from an EMBL/GenBank/DDBJ whole genome shotgun (WGS) entry which is preliminary data.</text>
</comment>
<feature type="active site" description="Proton donor; for beta-elimination activity" evidence="15">
    <location>
        <position position="59"/>
    </location>
</feature>
<dbReference type="Gene3D" id="1.10.8.50">
    <property type="match status" value="1"/>
</dbReference>
<evidence type="ECO:0000256" key="10">
    <source>
        <dbReference type="ARBA" id="ARBA00023204"/>
    </source>
</evidence>
<accession>A0A523TD14</accession>
<evidence type="ECO:0000256" key="4">
    <source>
        <dbReference type="ARBA" id="ARBA00022723"/>
    </source>
</evidence>
<dbReference type="CDD" id="cd08966">
    <property type="entry name" value="EcFpg-like_N"/>
    <property type="match status" value="1"/>
</dbReference>
<evidence type="ECO:0000259" key="17">
    <source>
        <dbReference type="PROSITE" id="PS51068"/>
    </source>
</evidence>
<keyword evidence="12 15" id="KW-0511">Multifunctional enzyme</keyword>
<dbReference type="SUPFAM" id="SSF81624">
    <property type="entry name" value="N-terminal domain of MutM-like DNA repair proteins"/>
    <property type="match status" value="1"/>
</dbReference>
<keyword evidence="10 15" id="KW-0234">DNA repair</keyword>
<name>A0A523TD14_UNCAE</name>
<dbReference type="EC" id="3.2.2.23" evidence="15"/>
<dbReference type="GO" id="GO:0006284">
    <property type="term" value="P:base-excision repair"/>
    <property type="evidence" value="ECO:0007669"/>
    <property type="project" value="InterPro"/>
</dbReference>
<comment type="caution">
    <text evidence="15">Lacks conserved residue(s) required for the propagation of feature annotation.</text>
</comment>